<sequence>MNRLVAVTLALGVIGGCTQLDGKEISSAATGLPGSLTLKQSFVVRQLDNGATYPQTPYILTLNEGNYEQGQYRIDGGLLLYKGHDGSGVSLNQMALVYWGDDFDVRIGKFVSKTGVLDYLSGMDLLNPVRVDFFDDANINLRRLPQWMAELSCFVGESSLLRVTVQPYDGRTQSYISTYVGFLLDSYLPAYFEQLIQNSAEGAAIYRNVFLPLYRDGISPALKSDIDAQYNERGLAVEKSTIQVLAESSGAGATFGAVWTNRYSEVPYIEVDQQLLDMIGALPDGQNSGEAFREYLDQPDLNPIKGVRGFRYNQYSLYAEGTVDTYGVRAEVGVRDRVPTLNTFSPLAMVGVGVDRQAGSAYFDLEVQWGYLKQYRQSVLATVLLNKFDLTVYRGVAVRFDHYLITGWYAGNATAVMLPNLVFTRGAFEVDLHALYHSDDKAYNTVGFTLRAAF</sequence>
<organism evidence="1 2">
    <name type="scientific">Sulfurimonas diazotrophicus</name>
    <dbReference type="NCBI Taxonomy" id="3131939"/>
    <lineage>
        <taxon>Bacteria</taxon>
        <taxon>Pseudomonadati</taxon>
        <taxon>Campylobacterota</taxon>
        <taxon>Epsilonproteobacteria</taxon>
        <taxon>Campylobacterales</taxon>
        <taxon>Sulfurimonadaceae</taxon>
        <taxon>Sulfurimonas</taxon>
    </lineage>
</organism>
<dbReference type="EMBL" id="CP147920">
    <property type="protein sequence ID" value="XAU15943.1"/>
    <property type="molecule type" value="Genomic_DNA"/>
</dbReference>
<dbReference type="RefSeq" id="WP_345973311.1">
    <property type="nucleotide sequence ID" value="NZ_CP147920.1"/>
</dbReference>
<accession>A0ABZ3HD00</accession>
<dbReference type="PROSITE" id="PS51257">
    <property type="entry name" value="PROKAR_LIPOPROTEIN"/>
    <property type="match status" value="1"/>
</dbReference>
<proteinExistence type="predicted"/>
<evidence type="ECO:0000313" key="1">
    <source>
        <dbReference type="EMBL" id="XAU15943.1"/>
    </source>
</evidence>
<name>A0ABZ3HD00_9BACT</name>
<keyword evidence="2" id="KW-1185">Reference proteome</keyword>
<reference evidence="1 2" key="1">
    <citation type="submission" date="2024-03" db="EMBL/GenBank/DDBJ databases">
        <title>Sulfurimonas sp. HSL3-1.</title>
        <authorList>
            <person name="Wang S."/>
        </authorList>
    </citation>
    <scope>NUCLEOTIDE SEQUENCE [LARGE SCALE GENOMIC DNA]</scope>
    <source>
        <strain evidence="1 2">HSL3-1</strain>
    </source>
</reference>
<gene>
    <name evidence="1" type="ORF">WCY31_04370</name>
</gene>
<evidence type="ECO:0000313" key="2">
    <source>
        <dbReference type="Proteomes" id="UP001447842"/>
    </source>
</evidence>
<protein>
    <submittedName>
        <fullName evidence="1">Uncharacterized protein</fullName>
    </submittedName>
</protein>
<dbReference type="Proteomes" id="UP001447842">
    <property type="component" value="Chromosome"/>
</dbReference>